<accession>A0A4Y7U0D2</accession>
<evidence type="ECO:0000256" key="2">
    <source>
        <dbReference type="SAM" id="SignalP"/>
    </source>
</evidence>
<evidence type="ECO:0000256" key="1">
    <source>
        <dbReference type="SAM" id="MobiDB-lite"/>
    </source>
</evidence>
<dbReference type="AlphaFoldDB" id="A0A4Y7U0D2"/>
<keyword evidence="2" id="KW-0732">Signal</keyword>
<organism evidence="3 4">
    <name type="scientific">Coprinellus micaceus</name>
    <name type="common">Glistening ink-cap mushroom</name>
    <name type="synonym">Coprinus micaceus</name>
    <dbReference type="NCBI Taxonomy" id="71717"/>
    <lineage>
        <taxon>Eukaryota</taxon>
        <taxon>Fungi</taxon>
        <taxon>Dikarya</taxon>
        <taxon>Basidiomycota</taxon>
        <taxon>Agaricomycotina</taxon>
        <taxon>Agaricomycetes</taxon>
        <taxon>Agaricomycetidae</taxon>
        <taxon>Agaricales</taxon>
        <taxon>Agaricineae</taxon>
        <taxon>Psathyrellaceae</taxon>
        <taxon>Coprinellus</taxon>
    </lineage>
</organism>
<reference evidence="3 4" key="1">
    <citation type="journal article" date="2019" name="Nat. Ecol. Evol.">
        <title>Megaphylogeny resolves global patterns of mushroom evolution.</title>
        <authorList>
            <person name="Varga T."/>
            <person name="Krizsan K."/>
            <person name="Foldi C."/>
            <person name="Dima B."/>
            <person name="Sanchez-Garcia M."/>
            <person name="Sanchez-Ramirez S."/>
            <person name="Szollosi G.J."/>
            <person name="Szarkandi J.G."/>
            <person name="Papp V."/>
            <person name="Albert L."/>
            <person name="Andreopoulos W."/>
            <person name="Angelini C."/>
            <person name="Antonin V."/>
            <person name="Barry K.W."/>
            <person name="Bougher N.L."/>
            <person name="Buchanan P."/>
            <person name="Buyck B."/>
            <person name="Bense V."/>
            <person name="Catcheside P."/>
            <person name="Chovatia M."/>
            <person name="Cooper J."/>
            <person name="Damon W."/>
            <person name="Desjardin D."/>
            <person name="Finy P."/>
            <person name="Geml J."/>
            <person name="Haridas S."/>
            <person name="Hughes K."/>
            <person name="Justo A."/>
            <person name="Karasinski D."/>
            <person name="Kautmanova I."/>
            <person name="Kiss B."/>
            <person name="Kocsube S."/>
            <person name="Kotiranta H."/>
            <person name="LaButti K.M."/>
            <person name="Lechner B.E."/>
            <person name="Liimatainen K."/>
            <person name="Lipzen A."/>
            <person name="Lukacs Z."/>
            <person name="Mihaltcheva S."/>
            <person name="Morgado L.N."/>
            <person name="Niskanen T."/>
            <person name="Noordeloos M.E."/>
            <person name="Ohm R.A."/>
            <person name="Ortiz-Santana B."/>
            <person name="Ovrebo C."/>
            <person name="Racz N."/>
            <person name="Riley R."/>
            <person name="Savchenko A."/>
            <person name="Shiryaev A."/>
            <person name="Soop K."/>
            <person name="Spirin V."/>
            <person name="Szebenyi C."/>
            <person name="Tomsovsky M."/>
            <person name="Tulloss R.E."/>
            <person name="Uehling J."/>
            <person name="Grigoriev I.V."/>
            <person name="Vagvolgyi C."/>
            <person name="Papp T."/>
            <person name="Martin F.M."/>
            <person name="Miettinen O."/>
            <person name="Hibbett D.S."/>
            <person name="Nagy L.G."/>
        </authorList>
    </citation>
    <scope>NUCLEOTIDE SEQUENCE [LARGE SCALE GENOMIC DNA]</scope>
    <source>
        <strain evidence="3 4">FP101781</strain>
    </source>
</reference>
<protein>
    <submittedName>
        <fullName evidence="3">Uncharacterized protein</fullName>
    </submittedName>
</protein>
<keyword evidence="4" id="KW-1185">Reference proteome</keyword>
<gene>
    <name evidence="3" type="ORF">FA13DRAFT_6704</name>
</gene>
<name>A0A4Y7U0D2_COPMI</name>
<dbReference type="Proteomes" id="UP000298030">
    <property type="component" value="Unassembled WGS sequence"/>
</dbReference>
<feature type="compositionally biased region" description="Polar residues" evidence="1">
    <location>
        <begin position="68"/>
        <end position="80"/>
    </location>
</feature>
<feature type="chain" id="PRO_5021264845" evidence="2">
    <location>
        <begin position="21"/>
        <end position="132"/>
    </location>
</feature>
<sequence>MRFVTTLAVASLLSAVLVSATPIPSEYEPPKTPQISLRRRSTTLEPQVVLASIVLVFSAGRSPLCQSRGQVASDQSSSPVVVSKLRESPELTTRPLGMQRRRKSRVVVVRRSQLVARPSMFLVREDMLASPS</sequence>
<feature type="signal peptide" evidence="2">
    <location>
        <begin position="1"/>
        <end position="20"/>
    </location>
</feature>
<proteinExistence type="predicted"/>
<comment type="caution">
    <text evidence="3">The sequence shown here is derived from an EMBL/GenBank/DDBJ whole genome shotgun (WGS) entry which is preliminary data.</text>
</comment>
<evidence type="ECO:0000313" key="4">
    <source>
        <dbReference type="Proteomes" id="UP000298030"/>
    </source>
</evidence>
<dbReference type="EMBL" id="QPFP01000001">
    <property type="protein sequence ID" value="TEB39518.1"/>
    <property type="molecule type" value="Genomic_DNA"/>
</dbReference>
<evidence type="ECO:0000313" key="3">
    <source>
        <dbReference type="EMBL" id="TEB39518.1"/>
    </source>
</evidence>
<feature type="region of interest" description="Disordered" evidence="1">
    <location>
        <begin position="68"/>
        <end position="98"/>
    </location>
</feature>